<evidence type="ECO:0000313" key="3">
    <source>
        <dbReference type="Proteomes" id="UP000075225"/>
    </source>
</evidence>
<feature type="non-terminal residue" evidence="2">
    <location>
        <position position="1"/>
    </location>
</feature>
<feature type="compositionally biased region" description="Basic residues" evidence="1">
    <location>
        <begin position="13"/>
        <end position="23"/>
    </location>
</feature>
<accession>A0A151HSC3</accession>
<evidence type="ECO:0000313" key="2">
    <source>
        <dbReference type="EMBL" id="KYK72124.1"/>
    </source>
</evidence>
<proteinExistence type="predicted"/>
<reference evidence="3" key="1">
    <citation type="submission" date="2016-03" db="EMBL/GenBank/DDBJ databases">
        <authorList>
            <person name="Sibley D."/>
            <person name="Venepally P."/>
            <person name="Karamycheva S."/>
            <person name="Hadjithomas M."/>
            <person name="Khan A."/>
            <person name="Brunk B."/>
            <person name="Roos D."/>
            <person name="Caler E."/>
            <person name="Lorenzi H."/>
        </authorList>
    </citation>
    <scope>NUCLEOTIDE SEQUENCE [LARGE SCALE GENOMIC DNA]</scope>
    <source>
        <strain evidence="3">TgCatPRC2</strain>
    </source>
</reference>
<comment type="caution">
    <text evidence="2">The sequence shown here is derived from an EMBL/GenBank/DDBJ whole genome shotgun (WGS) entry which is preliminary data.</text>
</comment>
<organism evidence="2 3">
    <name type="scientific">Toxoplasma gondii TgCatPRC2</name>
    <dbReference type="NCBI Taxonomy" id="1130821"/>
    <lineage>
        <taxon>Eukaryota</taxon>
        <taxon>Sar</taxon>
        <taxon>Alveolata</taxon>
        <taxon>Apicomplexa</taxon>
        <taxon>Conoidasida</taxon>
        <taxon>Coccidia</taxon>
        <taxon>Eucoccidiorida</taxon>
        <taxon>Eimeriorina</taxon>
        <taxon>Sarcocystidae</taxon>
        <taxon>Toxoplasma</taxon>
    </lineage>
</organism>
<sequence length="23" mass="2618">NPFAFQRGGRTARGTRGRGSRRR</sequence>
<name>A0A151HSC3_TOXGO</name>
<dbReference type="EMBL" id="AHZP02000056">
    <property type="protein sequence ID" value="KYK72124.1"/>
    <property type="molecule type" value="Genomic_DNA"/>
</dbReference>
<feature type="region of interest" description="Disordered" evidence="1">
    <location>
        <begin position="1"/>
        <end position="23"/>
    </location>
</feature>
<dbReference type="AlphaFoldDB" id="A0A151HSC3"/>
<protein>
    <submittedName>
        <fullName evidence="2">Uncharacterized protein</fullName>
    </submittedName>
</protein>
<dbReference type="VEuPathDB" id="ToxoDB:TGPRC2_243310B"/>
<dbReference type="Proteomes" id="UP000075225">
    <property type="component" value="Unassembled WGS sequence"/>
</dbReference>
<evidence type="ECO:0000256" key="1">
    <source>
        <dbReference type="SAM" id="MobiDB-lite"/>
    </source>
</evidence>
<gene>
    <name evidence="2" type="ORF">TGPRC2_243310B</name>
</gene>